<dbReference type="AlphaFoldDB" id="A0A940X4G8"/>
<dbReference type="PANTHER" id="PTHR21174:SF0">
    <property type="entry name" value="HD PHOSPHOHYDROLASE FAMILY PROTEIN-RELATED"/>
    <property type="match status" value="1"/>
</dbReference>
<keyword evidence="1" id="KW-0675">Receptor</keyword>
<evidence type="ECO:0000313" key="1">
    <source>
        <dbReference type="EMBL" id="MBP3985017.1"/>
    </source>
</evidence>
<organism evidence="1 2">
    <name type="scientific">Pseudoxanthomonas helianthi</name>
    <dbReference type="NCBI Taxonomy" id="1453541"/>
    <lineage>
        <taxon>Bacteria</taxon>
        <taxon>Pseudomonadati</taxon>
        <taxon>Pseudomonadota</taxon>
        <taxon>Gammaproteobacteria</taxon>
        <taxon>Lysobacterales</taxon>
        <taxon>Lysobacteraceae</taxon>
        <taxon>Pseudoxanthomonas</taxon>
    </lineage>
</organism>
<dbReference type="EMBL" id="JAGKTC010000002">
    <property type="protein sequence ID" value="MBP3985017.1"/>
    <property type="molecule type" value="Genomic_DNA"/>
</dbReference>
<comment type="caution">
    <text evidence="1">The sequence shown here is derived from an EMBL/GenBank/DDBJ whole genome shotgun (WGS) entry which is preliminary data.</text>
</comment>
<reference evidence="1" key="2">
    <citation type="submission" date="2021-03" db="EMBL/GenBank/DDBJ databases">
        <authorList>
            <person name="Cao W."/>
        </authorList>
    </citation>
    <scope>NUCLEOTIDE SEQUENCE</scope>
    <source>
        <strain evidence="1">110414</strain>
    </source>
</reference>
<keyword evidence="2" id="KW-1185">Reference proteome</keyword>
<protein>
    <submittedName>
        <fullName evidence="1">N-methyl-D-aspartate receptor NMDAR2C subunit</fullName>
    </submittedName>
</protein>
<proteinExistence type="predicted"/>
<dbReference type="Gene3D" id="1.10.3210.10">
    <property type="entry name" value="Hypothetical protein af1432"/>
    <property type="match status" value="1"/>
</dbReference>
<accession>A0A940X4G8</accession>
<dbReference type="InterPro" id="IPR009218">
    <property type="entry name" value="HD_phosphohydro"/>
</dbReference>
<gene>
    <name evidence="1" type="ORF">J5837_11395</name>
</gene>
<dbReference type="PANTHER" id="PTHR21174">
    <property type="match status" value="1"/>
</dbReference>
<sequence>MDPLFERSWQRAWAALGAGAPQGLGERLLASYAEPQRKYHTLQHLGECIRHFEPALGLARHPGEVEIALWFHDAIYEPRQSDNELRSASWAVKELEATGLPAEVVERVHALVMATRHAALPESDDERILVDVDLSILGAEADRYAQYAAQVREEYAWVPGWIFRRKRKALLREFLVREPIYGTQHFRDRFEARARENLENEIRRL</sequence>
<dbReference type="Proteomes" id="UP000673447">
    <property type="component" value="Unassembled WGS sequence"/>
</dbReference>
<dbReference type="SUPFAM" id="SSF109604">
    <property type="entry name" value="HD-domain/PDEase-like"/>
    <property type="match status" value="1"/>
</dbReference>
<dbReference type="PIRSF" id="PIRSF035170">
    <property type="entry name" value="HD_phosphohydro"/>
    <property type="match status" value="1"/>
</dbReference>
<dbReference type="RefSeq" id="WP_210536854.1">
    <property type="nucleotide sequence ID" value="NZ_JAGKTC010000002.1"/>
</dbReference>
<name>A0A940X4G8_9GAMM</name>
<reference evidence="1" key="1">
    <citation type="journal article" date="2016" name="Int. J. Syst. Evol. Microbiol.">
        <title>Pseudoxanthomonas helianthi sp. nov., isolated from roots of Jerusalem artichoke (Helianthus tuberosus).</title>
        <authorList>
            <person name="Kittiwongwattana C."/>
            <person name="Thawai C."/>
        </authorList>
    </citation>
    <scope>NUCLEOTIDE SEQUENCE</scope>
    <source>
        <strain evidence="1">110414</strain>
    </source>
</reference>
<evidence type="ECO:0000313" key="2">
    <source>
        <dbReference type="Proteomes" id="UP000673447"/>
    </source>
</evidence>